<sequence>MRRSACIPSVLAGLALALGGTFFAAPAAHADIAACENYVQDQGTEVTDAVRMACYVGLVGDQSGCVSDLVRSGVAGVVATEACRQAP</sequence>
<keyword evidence="3" id="KW-1185">Reference proteome</keyword>
<dbReference type="EMBL" id="BDQI01000036">
    <property type="protein sequence ID" value="GAX57500.1"/>
    <property type="molecule type" value="Genomic_DNA"/>
</dbReference>
<proteinExistence type="predicted"/>
<reference evidence="3" key="1">
    <citation type="submission" date="2017-05" db="EMBL/GenBank/DDBJ databases">
        <title>Streptomyces olivochromogenes NBRC 3561 whole genome shotgun sequence.</title>
        <authorList>
            <person name="Dohra H."/>
            <person name="Kodani S."/>
        </authorList>
    </citation>
    <scope>NUCLEOTIDE SEQUENCE [LARGE SCALE GENOMIC DNA]</scope>
    <source>
        <strain evidence="3">NBRC 3561</strain>
    </source>
</reference>
<keyword evidence="1" id="KW-0732">Signal</keyword>
<feature type="chain" id="PRO_5039178399" evidence="1">
    <location>
        <begin position="31"/>
        <end position="87"/>
    </location>
</feature>
<dbReference type="AlphaFoldDB" id="A0A250VU57"/>
<organism evidence="2 3">
    <name type="scientific">Streptomyces olivochromogenes</name>
    <dbReference type="NCBI Taxonomy" id="1963"/>
    <lineage>
        <taxon>Bacteria</taxon>
        <taxon>Bacillati</taxon>
        <taxon>Actinomycetota</taxon>
        <taxon>Actinomycetes</taxon>
        <taxon>Kitasatosporales</taxon>
        <taxon>Streptomycetaceae</taxon>
        <taxon>Streptomyces</taxon>
    </lineage>
</organism>
<dbReference type="Proteomes" id="UP000217446">
    <property type="component" value="Unassembled WGS sequence"/>
</dbReference>
<name>A0A250VU57_STROL</name>
<comment type="caution">
    <text evidence="2">The sequence shown here is derived from an EMBL/GenBank/DDBJ whole genome shotgun (WGS) entry which is preliminary data.</text>
</comment>
<evidence type="ECO:0000256" key="1">
    <source>
        <dbReference type="SAM" id="SignalP"/>
    </source>
</evidence>
<protein>
    <submittedName>
        <fullName evidence="2">Uncharacterized protein</fullName>
    </submittedName>
</protein>
<accession>A0A250VU57</accession>
<dbReference type="RefSeq" id="WP_067382635.1">
    <property type="nucleotide sequence ID" value="NZ_BDQI01000036.1"/>
</dbReference>
<gene>
    <name evidence="2" type="ORF">SO3561_09070</name>
</gene>
<feature type="signal peptide" evidence="1">
    <location>
        <begin position="1"/>
        <end position="30"/>
    </location>
</feature>
<evidence type="ECO:0000313" key="2">
    <source>
        <dbReference type="EMBL" id="GAX57500.1"/>
    </source>
</evidence>
<evidence type="ECO:0000313" key="3">
    <source>
        <dbReference type="Proteomes" id="UP000217446"/>
    </source>
</evidence>